<dbReference type="EMBL" id="LNQR01000034">
    <property type="protein sequence ID" value="KWT90959.1"/>
    <property type="molecule type" value="Genomic_DNA"/>
</dbReference>
<dbReference type="InterPro" id="IPR000330">
    <property type="entry name" value="SNF2_N"/>
</dbReference>
<comment type="caution">
    <text evidence="2">The sequence shown here is derived from an EMBL/GenBank/DDBJ whole genome shotgun (WGS) entry which is preliminary data.</text>
</comment>
<protein>
    <recommendedName>
        <fullName evidence="1">SNF2 N-terminal domain-containing protein</fullName>
    </recommendedName>
</protein>
<dbReference type="SUPFAM" id="SSF52540">
    <property type="entry name" value="P-loop containing nucleoside triphosphate hydrolases"/>
    <property type="match status" value="1"/>
</dbReference>
<organism evidence="2 3">
    <name type="scientific">Candidatus Magnetominusculus xianensis</name>
    <dbReference type="NCBI Taxonomy" id="1748249"/>
    <lineage>
        <taxon>Bacteria</taxon>
        <taxon>Pseudomonadati</taxon>
        <taxon>Nitrospirota</taxon>
        <taxon>Nitrospiria</taxon>
        <taxon>Nitrospirales</taxon>
        <taxon>Nitrospiraceae</taxon>
        <taxon>Candidatus Magnetominusculus</taxon>
    </lineage>
</organism>
<sequence>MPLYPYQKIGVDFGLFRKSVIIADEMGLGKTLQSITLSCLKKSLFNFSKSNPCITQGTKEREIIFAKSAASSVNISTHMVRYSTKTDQRWLKKDSERESLSTLVVQKIEVSSTLYYLVWRYAFLILKCVTISTNMNTEEKKEECPLFKTVKAVIMTTESVRKMVKKYRDRYDCYDSSTSALKANIAIADKIVGRYSNLAALVGSVTALPSVAPGIGTVIAITGGMAVDVVTAMKFQVDMCLCLCETFGFDVSAEEAVNLAFLLAAAGTLEKSGINIGAACENKSTMNLLKSNLKGAALQIFGANIGVKIASDAGVNMMHHYLRGAALHVIKDLFNRIGTHFTRRSIEKSLPYGLGIVIGGTLNYALTKYVGVQAKNWFVIEYATRGQR</sequence>
<evidence type="ECO:0000313" key="3">
    <source>
        <dbReference type="Proteomes" id="UP000060487"/>
    </source>
</evidence>
<gene>
    <name evidence="2" type="ORF">ASN18_1043</name>
</gene>
<evidence type="ECO:0000313" key="2">
    <source>
        <dbReference type="EMBL" id="KWT90959.1"/>
    </source>
</evidence>
<dbReference type="Proteomes" id="UP000060487">
    <property type="component" value="Unassembled WGS sequence"/>
</dbReference>
<dbReference type="Pfam" id="PF00176">
    <property type="entry name" value="SNF2-rel_dom"/>
    <property type="match status" value="1"/>
</dbReference>
<dbReference type="InterPro" id="IPR038718">
    <property type="entry name" value="SNF2-like_sf"/>
</dbReference>
<proteinExistence type="predicted"/>
<evidence type="ECO:0000259" key="1">
    <source>
        <dbReference type="Pfam" id="PF00176"/>
    </source>
</evidence>
<name>A0ABR5SJ32_9BACT</name>
<keyword evidence="3" id="KW-1185">Reference proteome</keyword>
<dbReference type="InterPro" id="IPR027417">
    <property type="entry name" value="P-loop_NTPase"/>
</dbReference>
<feature type="domain" description="SNF2 N-terminal" evidence="1">
    <location>
        <begin position="17"/>
        <end position="165"/>
    </location>
</feature>
<accession>A0ABR5SJ32</accession>
<dbReference type="Gene3D" id="3.40.50.10810">
    <property type="entry name" value="Tandem AAA-ATPase domain"/>
    <property type="match status" value="1"/>
</dbReference>
<reference evidence="2 3" key="1">
    <citation type="submission" date="2015-11" db="EMBL/GenBank/DDBJ databases">
        <authorList>
            <person name="Lin W."/>
        </authorList>
    </citation>
    <scope>NUCLEOTIDE SEQUENCE [LARGE SCALE GENOMIC DNA]</scope>
    <source>
        <strain evidence="2 3">HCH-1</strain>
    </source>
</reference>